<accession>N1JNT1</accession>
<dbReference type="EMBL" id="CAUH01006194">
    <property type="protein sequence ID" value="CCU82310.1"/>
    <property type="molecule type" value="Genomic_DNA"/>
</dbReference>
<evidence type="ECO:0000313" key="2">
    <source>
        <dbReference type="EMBL" id="CCU82310.1"/>
    </source>
</evidence>
<evidence type="ECO:0000313" key="3">
    <source>
        <dbReference type="Proteomes" id="UP000015441"/>
    </source>
</evidence>
<comment type="caution">
    <text evidence="2">The sequence shown here is derived from an EMBL/GenBank/DDBJ whole genome shotgun (WGS) entry which is preliminary data.</text>
</comment>
<dbReference type="AlphaFoldDB" id="N1JNT1"/>
<proteinExistence type="predicted"/>
<name>N1JNT1_BLUG1</name>
<organism evidence="2 3">
    <name type="scientific">Blumeria graminis f. sp. hordei (strain DH14)</name>
    <name type="common">Barley powdery mildew</name>
    <name type="synonym">Oidium monilioides f. sp. hordei</name>
    <dbReference type="NCBI Taxonomy" id="546991"/>
    <lineage>
        <taxon>Eukaryota</taxon>
        <taxon>Fungi</taxon>
        <taxon>Dikarya</taxon>
        <taxon>Ascomycota</taxon>
        <taxon>Pezizomycotina</taxon>
        <taxon>Leotiomycetes</taxon>
        <taxon>Erysiphales</taxon>
        <taxon>Erysiphaceae</taxon>
        <taxon>Blumeria</taxon>
        <taxon>Blumeria hordei</taxon>
    </lineage>
</organism>
<sequence length="135" mass="14982">MKLFCLTFMSVLLSFSASVNAAIFYRCPSSILISTKYPLARAQEILQKVKMMAFQGPLGQKTVNGITISGSMEGGDLIYTGEFVPNFKTENKYKISINGITTDMYLTETTPNSTEECTIRSAEGSSQPIRVHTWF</sequence>
<dbReference type="Proteomes" id="UP000015441">
    <property type="component" value="Unassembled WGS sequence"/>
</dbReference>
<dbReference type="InParanoid" id="N1JNT1"/>
<reference evidence="2 3" key="1">
    <citation type="journal article" date="2010" name="Science">
        <title>Genome expansion and gene loss in powdery mildew fungi reveal tradeoffs in extreme parasitism.</title>
        <authorList>
            <person name="Spanu P.D."/>
            <person name="Abbott J.C."/>
            <person name="Amselem J."/>
            <person name="Burgis T.A."/>
            <person name="Soanes D.M."/>
            <person name="Stueber K."/>
            <person name="Ver Loren van Themaat E."/>
            <person name="Brown J.K.M."/>
            <person name="Butcher S.A."/>
            <person name="Gurr S.J."/>
            <person name="Lebrun M.-H."/>
            <person name="Ridout C.J."/>
            <person name="Schulze-Lefert P."/>
            <person name="Talbot N.J."/>
            <person name="Ahmadinejad N."/>
            <person name="Ametz C."/>
            <person name="Barton G.R."/>
            <person name="Benjdia M."/>
            <person name="Bidzinski P."/>
            <person name="Bindschedler L.V."/>
            <person name="Both M."/>
            <person name="Brewer M.T."/>
            <person name="Cadle-Davidson L."/>
            <person name="Cadle-Davidson M.M."/>
            <person name="Collemare J."/>
            <person name="Cramer R."/>
            <person name="Frenkel O."/>
            <person name="Godfrey D."/>
            <person name="Harriman J."/>
            <person name="Hoede C."/>
            <person name="King B.C."/>
            <person name="Klages S."/>
            <person name="Kleemann J."/>
            <person name="Knoll D."/>
            <person name="Koti P.S."/>
            <person name="Kreplak J."/>
            <person name="Lopez-Ruiz F.J."/>
            <person name="Lu X."/>
            <person name="Maekawa T."/>
            <person name="Mahanil S."/>
            <person name="Micali C."/>
            <person name="Milgroom M.G."/>
            <person name="Montana G."/>
            <person name="Noir S."/>
            <person name="O'Connell R.J."/>
            <person name="Oberhaensli S."/>
            <person name="Parlange F."/>
            <person name="Pedersen C."/>
            <person name="Quesneville H."/>
            <person name="Reinhardt R."/>
            <person name="Rott M."/>
            <person name="Sacristan S."/>
            <person name="Schmidt S.M."/>
            <person name="Schoen M."/>
            <person name="Skamnioti P."/>
            <person name="Sommer H."/>
            <person name="Stephens A."/>
            <person name="Takahara H."/>
            <person name="Thordal-Christensen H."/>
            <person name="Vigouroux M."/>
            <person name="Wessling R."/>
            <person name="Wicker T."/>
            <person name="Panstruga R."/>
        </authorList>
    </citation>
    <scope>NUCLEOTIDE SEQUENCE [LARGE SCALE GENOMIC DNA]</scope>
    <source>
        <strain evidence="2">DH14</strain>
    </source>
</reference>
<feature type="chain" id="PRO_5004107339" evidence="1">
    <location>
        <begin position="22"/>
        <end position="135"/>
    </location>
</feature>
<dbReference type="HOGENOM" id="CLU_1885429_0_0_1"/>
<feature type="signal peptide" evidence="1">
    <location>
        <begin position="1"/>
        <end position="21"/>
    </location>
</feature>
<evidence type="ECO:0000256" key="1">
    <source>
        <dbReference type="SAM" id="SignalP"/>
    </source>
</evidence>
<protein>
    <submittedName>
        <fullName evidence="2">CSEP0057 putative effector protein</fullName>
    </submittedName>
</protein>
<keyword evidence="1" id="KW-0732">Signal</keyword>
<keyword evidence="3" id="KW-1185">Reference proteome</keyword>
<gene>
    <name evidence="2" type="ORF">BGHDH14_bgh02690</name>
</gene>